<dbReference type="Proteomes" id="UP001311915">
    <property type="component" value="Unassembled WGS sequence"/>
</dbReference>
<dbReference type="InterPro" id="IPR025558">
    <property type="entry name" value="DUF4283"/>
</dbReference>
<evidence type="ECO:0000313" key="2">
    <source>
        <dbReference type="EMBL" id="KAK4708240.1"/>
    </source>
</evidence>
<keyword evidence="3" id="KW-1185">Reference proteome</keyword>
<gene>
    <name evidence="2" type="ORF">R3W88_029165</name>
</gene>
<reference evidence="2 3" key="1">
    <citation type="submission" date="2023-10" db="EMBL/GenBank/DDBJ databases">
        <title>Genome-Wide Identification Analysis in wild type Solanum Pinnatisectum Reveals Some Genes Defensing Phytophthora Infestans.</title>
        <authorList>
            <person name="Sun C."/>
        </authorList>
    </citation>
    <scope>NUCLEOTIDE SEQUENCE [LARGE SCALE GENOMIC DNA]</scope>
    <source>
        <strain evidence="2">LQN</strain>
        <tissue evidence="2">Leaf</tissue>
    </source>
</reference>
<evidence type="ECO:0000313" key="3">
    <source>
        <dbReference type="Proteomes" id="UP001311915"/>
    </source>
</evidence>
<dbReference type="PANTHER" id="PTHR34427:SF16">
    <property type="entry name" value="DUF4283 DOMAIN-CONTAINING PROTEIN"/>
    <property type="match status" value="1"/>
</dbReference>
<proteinExistence type="predicted"/>
<feature type="domain" description="DUF4283" evidence="1">
    <location>
        <begin position="183"/>
        <end position="268"/>
    </location>
</feature>
<evidence type="ECO:0000259" key="1">
    <source>
        <dbReference type="Pfam" id="PF14111"/>
    </source>
</evidence>
<sequence>MGDNRIYFNQGFKSYDITRWTSNHVFWYDWVERSRNKMSRITLSEKVMEWICFILREASSDQKNLVRRWRYKDQTTEFFGTRKYNAHGRYMSILSLKGEDRSVIIVPELDINAGWRSVAFKIQSFIKCIPQKELKIKSQKCDINVSFAKVVEGSKWQSSKYEAPTSKDKKTESEVMVKSREQGLLGRCIIGFFDKNNAEKPTLSDVRQWSTTVWKKAFGVNIYEMPGGHYLFEFPNRYMAEQILQGEWIWKRNKIKLEWWNPCVGCEPTTYKPKSTWIRVMGLPMHLWTDETFKEIGELCGGWLRTEEETELRNHLKWARIEIRGDGRNIRSEVSIYRDGIKFIIPIWAERKTLFEFPPESNRTTTGEEQLKIQQIIDIQSSISEKAEVQAVDVDVTKGNHVEAAVQIFKKSKVARARHVQIFKNKDLDSRSTGPDQATIICNNFSPQPNSDLQEVVIDESLENYSGRDGTGRKTPNLQNLEGTQAREEGFEEGEEAEISCLPITEVNACIILGETITNENESQQNHLEMVNSGEIWDVQEIEPLRTQVLTDSERRATTWVQQNLLKLHKLFGVDFQGLEEEALELLKQVDASRHARRMEQTIEVKRAKQNGAQKLKKFVNF</sequence>
<comment type="caution">
    <text evidence="2">The sequence shown here is derived from an EMBL/GenBank/DDBJ whole genome shotgun (WGS) entry which is preliminary data.</text>
</comment>
<dbReference type="PANTHER" id="PTHR34427">
    <property type="entry name" value="DUF4283 DOMAIN PROTEIN"/>
    <property type="match status" value="1"/>
</dbReference>
<dbReference type="Pfam" id="PF14111">
    <property type="entry name" value="DUF4283"/>
    <property type="match status" value="1"/>
</dbReference>
<organism evidence="2 3">
    <name type="scientific">Solanum pinnatisectum</name>
    <name type="common">tansyleaf nightshade</name>
    <dbReference type="NCBI Taxonomy" id="50273"/>
    <lineage>
        <taxon>Eukaryota</taxon>
        <taxon>Viridiplantae</taxon>
        <taxon>Streptophyta</taxon>
        <taxon>Embryophyta</taxon>
        <taxon>Tracheophyta</taxon>
        <taxon>Spermatophyta</taxon>
        <taxon>Magnoliopsida</taxon>
        <taxon>eudicotyledons</taxon>
        <taxon>Gunneridae</taxon>
        <taxon>Pentapetalae</taxon>
        <taxon>asterids</taxon>
        <taxon>lamiids</taxon>
        <taxon>Solanales</taxon>
        <taxon>Solanaceae</taxon>
        <taxon>Solanoideae</taxon>
        <taxon>Solaneae</taxon>
        <taxon>Solanum</taxon>
    </lineage>
</organism>
<name>A0AAV9K695_9SOLN</name>
<dbReference type="AlphaFoldDB" id="A0AAV9K695"/>
<accession>A0AAV9K695</accession>
<dbReference type="EMBL" id="JAWPEI010000012">
    <property type="protein sequence ID" value="KAK4708240.1"/>
    <property type="molecule type" value="Genomic_DNA"/>
</dbReference>
<protein>
    <recommendedName>
        <fullName evidence="1">DUF4283 domain-containing protein</fullName>
    </recommendedName>
</protein>